<keyword evidence="3" id="KW-1185">Reference proteome</keyword>
<keyword evidence="1" id="KW-1133">Transmembrane helix</keyword>
<evidence type="ECO:0000313" key="2">
    <source>
        <dbReference type="EMBL" id="KAG9392083.1"/>
    </source>
</evidence>
<dbReference type="EMBL" id="JAHDYR010000040">
    <property type="protein sequence ID" value="KAG9392083.1"/>
    <property type="molecule type" value="Genomic_DNA"/>
</dbReference>
<reference evidence="2" key="1">
    <citation type="submission" date="2021-05" db="EMBL/GenBank/DDBJ databases">
        <title>A free-living protist that lacks canonical eukaryotic 1 DNA replication and segregation systems.</title>
        <authorList>
            <person name="Salas-Leiva D.E."/>
            <person name="Tromer E.C."/>
            <person name="Curtis B.A."/>
            <person name="Jerlstrom-Hultqvist J."/>
            <person name="Kolisko M."/>
            <person name="Yi Z."/>
            <person name="Salas-Leiva J.S."/>
            <person name="Gallot-Lavallee L."/>
            <person name="Kops G.J.P.L."/>
            <person name="Archibald J.M."/>
            <person name="Simpson A.G.B."/>
            <person name="Roger A.J."/>
        </authorList>
    </citation>
    <scope>NUCLEOTIDE SEQUENCE</scope>
    <source>
        <strain evidence="2">BICM</strain>
    </source>
</reference>
<gene>
    <name evidence="2" type="ORF">J8273_6675</name>
</gene>
<proteinExistence type="predicted"/>
<dbReference type="Proteomes" id="UP000717585">
    <property type="component" value="Unassembled WGS sequence"/>
</dbReference>
<evidence type="ECO:0000256" key="1">
    <source>
        <dbReference type="SAM" id="Phobius"/>
    </source>
</evidence>
<name>A0A8J6ARG0_9EUKA</name>
<organism evidence="2 3">
    <name type="scientific">Carpediemonas membranifera</name>
    <dbReference type="NCBI Taxonomy" id="201153"/>
    <lineage>
        <taxon>Eukaryota</taxon>
        <taxon>Metamonada</taxon>
        <taxon>Carpediemonas-like organisms</taxon>
        <taxon>Carpediemonas</taxon>
    </lineage>
</organism>
<protein>
    <submittedName>
        <fullName evidence="2">Uncharacterized protein</fullName>
    </submittedName>
</protein>
<feature type="transmembrane region" description="Helical" evidence="1">
    <location>
        <begin position="27"/>
        <end position="48"/>
    </location>
</feature>
<comment type="caution">
    <text evidence="2">The sequence shown here is derived from an EMBL/GenBank/DDBJ whole genome shotgun (WGS) entry which is preliminary data.</text>
</comment>
<dbReference type="AlphaFoldDB" id="A0A8J6ARG0"/>
<accession>A0A8J6ARG0</accession>
<keyword evidence="1" id="KW-0472">Membrane</keyword>
<keyword evidence="1" id="KW-0812">Transmembrane</keyword>
<evidence type="ECO:0000313" key="3">
    <source>
        <dbReference type="Proteomes" id="UP000717585"/>
    </source>
</evidence>
<sequence>MTTAETRQKASKIISWVLKITGPYSSYLVSFAILAFAVGCLVIGSLSFDRGQLLQTYLFEDQFDCTVFKSSVISCDFSDSCVYRLFAVVFFHPPTNPDALYHDSISPTWNTKFTWRARADRALASITPGTAGRCSVNQDGHPVMWQLVGLSDIFWPISPWHVAGVLGLISVAVYLALSLFVYYFR</sequence>
<feature type="transmembrane region" description="Helical" evidence="1">
    <location>
        <begin position="160"/>
        <end position="184"/>
    </location>
</feature>